<dbReference type="Gene3D" id="3.40.50.1010">
    <property type="entry name" value="5'-nuclease"/>
    <property type="match status" value="1"/>
</dbReference>
<dbReference type="CDD" id="cd09865">
    <property type="entry name" value="PIN_ScUtp23p-like"/>
    <property type="match status" value="1"/>
</dbReference>
<evidence type="ECO:0000259" key="9">
    <source>
        <dbReference type="Pfam" id="PF24779"/>
    </source>
</evidence>
<dbReference type="InterPro" id="IPR029060">
    <property type="entry name" value="PIN-like_dom_sf"/>
</dbReference>
<dbReference type="InterPro" id="IPR006984">
    <property type="entry name" value="Fcf1/UTP23"/>
</dbReference>
<feature type="domain" description="UTP23 sensor motif region" evidence="9">
    <location>
        <begin position="228"/>
        <end position="244"/>
    </location>
</feature>
<dbReference type="GO" id="GO:0006364">
    <property type="term" value="P:rRNA processing"/>
    <property type="evidence" value="ECO:0007669"/>
    <property type="project" value="UniProtKB-KW"/>
</dbReference>
<dbReference type="Pfam" id="PF24779">
    <property type="entry name" value="UTP23_sensor"/>
    <property type="match status" value="1"/>
</dbReference>
<keyword evidence="3" id="KW-0698">rRNA processing</keyword>
<evidence type="ECO:0000313" key="10">
    <source>
        <dbReference type="EMBL" id="KAG0139828.1"/>
    </source>
</evidence>
<evidence type="ECO:0000256" key="6">
    <source>
        <dbReference type="ARBA" id="ARBA00038503"/>
    </source>
</evidence>
<dbReference type="OrthoDB" id="25675at2759"/>
<feature type="compositionally biased region" description="Polar residues" evidence="8">
    <location>
        <begin position="247"/>
        <end position="270"/>
    </location>
</feature>
<organism evidence="10 11">
    <name type="scientific">Cronartium quercuum f. sp. fusiforme G11</name>
    <dbReference type="NCBI Taxonomy" id="708437"/>
    <lineage>
        <taxon>Eukaryota</taxon>
        <taxon>Fungi</taxon>
        <taxon>Dikarya</taxon>
        <taxon>Basidiomycota</taxon>
        <taxon>Pucciniomycotina</taxon>
        <taxon>Pucciniomycetes</taxon>
        <taxon>Pucciniales</taxon>
        <taxon>Coleosporiaceae</taxon>
        <taxon>Cronartium</taxon>
    </lineage>
</organism>
<keyword evidence="2" id="KW-0690">Ribosome biogenesis</keyword>
<protein>
    <recommendedName>
        <fullName evidence="7">U three protein 23</fullName>
    </recommendedName>
</protein>
<comment type="subcellular location">
    <subcellularLocation>
        <location evidence="1">Nucleus</location>
        <location evidence="1">Nucleolus</location>
    </subcellularLocation>
</comment>
<dbReference type="FunFam" id="3.40.50.1010:FF:000006">
    <property type="entry name" value="rRNA-processing protein UTP23 homolog"/>
    <property type="match status" value="1"/>
</dbReference>
<dbReference type="GO" id="GO:0032040">
    <property type="term" value="C:small-subunit processome"/>
    <property type="evidence" value="ECO:0007669"/>
    <property type="project" value="InterPro"/>
</dbReference>
<evidence type="ECO:0000256" key="2">
    <source>
        <dbReference type="ARBA" id="ARBA00022517"/>
    </source>
</evidence>
<feature type="compositionally biased region" description="Polar residues" evidence="8">
    <location>
        <begin position="285"/>
        <end position="295"/>
    </location>
</feature>
<evidence type="ECO:0000256" key="8">
    <source>
        <dbReference type="SAM" id="MobiDB-lite"/>
    </source>
</evidence>
<dbReference type="EMBL" id="MU167517">
    <property type="protein sequence ID" value="KAG0139828.1"/>
    <property type="molecule type" value="Genomic_DNA"/>
</dbReference>
<evidence type="ECO:0000256" key="5">
    <source>
        <dbReference type="ARBA" id="ARBA00037300"/>
    </source>
</evidence>
<name>A0A9P6N693_9BASI</name>
<evidence type="ECO:0000313" key="11">
    <source>
        <dbReference type="Proteomes" id="UP000886653"/>
    </source>
</evidence>
<accession>A0A9P6N693</accession>
<dbReference type="SUPFAM" id="SSF88723">
    <property type="entry name" value="PIN domain-like"/>
    <property type="match status" value="1"/>
</dbReference>
<dbReference type="AlphaFoldDB" id="A0A9P6N693"/>
<feature type="compositionally biased region" description="Basic residues" evidence="8">
    <location>
        <begin position="275"/>
        <end position="284"/>
    </location>
</feature>
<dbReference type="Proteomes" id="UP000886653">
    <property type="component" value="Unassembled WGS sequence"/>
</dbReference>
<keyword evidence="4" id="KW-0539">Nucleus</keyword>
<dbReference type="InterPro" id="IPR057776">
    <property type="entry name" value="UTP23_sensor"/>
</dbReference>
<sequence length="295" mass="32974">MKTKRTKANRKTMQIYNSVFKFREPYQVLLDADFMITAVTQKIDIQSRLESVVGGSVKPMITQCSIAHLIQLATDGNQTAQDAVDLARKICERRKCNHWKTKESSIKCIQGVVGETENRLRYLIATQDQSFRTHLRENVIGVPILYVNRSGLLLLEEEGPASELRRKEIEDQKLHVPVEELQALTASSSGLQCGTQVQMILPNVPEQAQSSSCHPTTSAQRLEKKLLKKKRGGPNPLSVKKKKKPISSITQKSRQPVLSTSALPCKPSTTEGDKKAKRKRKKSNKPTMPSTQSAS</sequence>
<evidence type="ECO:0000256" key="7">
    <source>
        <dbReference type="ARBA" id="ARBA00076388"/>
    </source>
</evidence>
<feature type="region of interest" description="Disordered" evidence="8">
    <location>
        <begin position="226"/>
        <end position="295"/>
    </location>
</feature>
<keyword evidence="11" id="KW-1185">Reference proteome</keyword>
<comment type="similarity">
    <text evidence="6">Belongs to the UTP23/FCF1 family. UTP23 subfamily.</text>
</comment>
<comment type="function">
    <text evidence="5">Involved in rRNA-processing and ribosome biogenesis.</text>
</comment>
<reference evidence="10" key="1">
    <citation type="submission" date="2013-11" db="EMBL/GenBank/DDBJ databases">
        <title>Genome sequence of the fusiform rust pathogen reveals effectors for host alternation and coevolution with pine.</title>
        <authorList>
            <consortium name="DOE Joint Genome Institute"/>
            <person name="Smith K."/>
            <person name="Pendleton A."/>
            <person name="Kubisiak T."/>
            <person name="Anderson C."/>
            <person name="Salamov A."/>
            <person name="Aerts A."/>
            <person name="Riley R."/>
            <person name="Clum A."/>
            <person name="Lindquist E."/>
            <person name="Ence D."/>
            <person name="Campbell M."/>
            <person name="Kronenberg Z."/>
            <person name="Feau N."/>
            <person name="Dhillon B."/>
            <person name="Hamelin R."/>
            <person name="Burleigh J."/>
            <person name="Smith J."/>
            <person name="Yandell M."/>
            <person name="Nelson C."/>
            <person name="Grigoriev I."/>
            <person name="Davis J."/>
        </authorList>
    </citation>
    <scope>NUCLEOTIDE SEQUENCE</scope>
    <source>
        <strain evidence="10">G11</strain>
    </source>
</reference>
<comment type="caution">
    <text evidence="10">The sequence shown here is derived from an EMBL/GenBank/DDBJ whole genome shotgun (WGS) entry which is preliminary data.</text>
</comment>
<dbReference type="PANTHER" id="PTHR12416">
    <property type="entry name" value="RRNA-PROCESSING PROTEIN UTP23 HOMOLOG"/>
    <property type="match status" value="1"/>
</dbReference>
<evidence type="ECO:0000256" key="3">
    <source>
        <dbReference type="ARBA" id="ARBA00022552"/>
    </source>
</evidence>
<evidence type="ECO:0000256" key="1">
    <source>
        <dbReference type="ARBA" id="ARBA00004604"/>
    </source>
</evidence>
<proteinExistence type="inferred from homology"/>
<dbReference type="Pfam" id="PF04900">
    <property type="entry name" value="Fcf1"/>
    <property type="match status" value="1"/>
</dbReference>
<evidence type="ECO:0000256" key="4">
    <source>
        <dbReference type="ARBA" id="ARBA00023242"/>
    </source>
</evidence>
<gene>
    <name evidence="10" type="ORF">CROQUDRAFT_718880</name>
</gene>